<reference evidence="1 2" key="1">
    <citation type="journal article" date="2022" name="Plant J.">
        <title>Chromosome-level genome of Camellia lanceoleosa provides a valuable resource for understanding genome evolution and self-incompatibility.</title>
        <authorList>
            <person name="Gong W."/>
            <person name="Xiao S."/>
            <person name="Wang L."/>
            <person name="Liao Z."/>
            <person name="Chang Y."/>
            <person name="Mo W."/>
            <person name="Hu G."/>
            <person name="Li W."/>
            <person name="Zhao G."/>
            <person name="Zhu H."/>
            <person name="Hu X."/>
            <person name="Ji K."/>
            <person name="Xiang X."/>
            <person name="Song Q."/>
            <person name="Yuan D."/>
            <person name="Jin S."/>
            <person name="Zhang L."/>
        </authorList>
    </citation>
    <scope>NUCLEOTIDE SEQUENCE [LARGE SCALE GENOMIC DNA]</scope>
    <source>
        <strain evidence="1">SQ_2022a</strain>
    </source>
</reference>
<evidence type="ECO:0000313" key="1">
    <source>
        <dbReference type="EMBL" id="KAI7988262.1"/>
    </source>
</evidence>
<dbReference type="Proteomes" id="UP001060215">
    <property type="component" value="Chromosome 14"/>
</dbReference>
<gene>
    <name evidence="1" type="ORF">LOK49_LG13G02523</name>
</gene>
<protein>
    <submittedName>
        <fullName evidence="1">Cytochrome b-c1 complex subunit 7-2</fullName>
    </submittedName>
</protein>
<accession>A0ACC0FJF3</accession>
<proteinExistence type="predicted"/>
<sequence>MFASPSLSRSNVFPLSLKRPPPSLSTTVRRIQGTKVLGGEGEGEGEGQCQSQPERSVCRELYLYVVGMKNINAIGDTSLTPASVDIMSRQSFINPPTQIYGVGTLLTPSDCIGGTLGFMRTQQSITVTHQIYGAVPFSFVDFNVQMNHNDRGVQQQSDLTETKQNDVVGQIYAANGVSEYEGSGLNLDNTDRSVEKTERSCARRVAEVVEAAFNLDHRRVGELVGVAGVGELVKVAGVGEMRLSRERNNRGEVQRREVQNKERESLKGLRYDDLFDPYYDLDVKEALNRLPREIVDARNQRLKRAMDLSMKHDYLPEHLQAMQTPYRSYLQDMLALVKRENAEREALGALPLYQRTIP</sequence>
<evidence type="ECO:0000313" key="2">
    <source>
        <dbReference type="Proteomes" id="UP001060215"/>
    </source>
</evidence>
<name>A0ACC0FJF3_9ERIC</name>
<organism evidence="1 2">
    <name type="scientific">Camellia lanceoleosa</name>
    <dbReference type="NCBI Taxonomy" id="1840588"/>
    <lineage>
        <taxon>Eukaryota</taxon>
        <taxon>Viridiplantae</taxon>
        <taxon>Streptophyta</taxon>
        <taxon>Embryophyta</taxon>
        <taxon>Tracheophyta</taxon>
        <taxon>Spermatophyta</taxon>
        <taxon>Magnoliopsida</taxon>
        <taxon>eudicotyledons</taxon>
        <taxon>Gunneridae</taxon>
        <taxon>Pentapetalae</taxon>
        <taxon>asterids</taxon>
        <taxon>Ericales</taxon>
        <taxon>Theaceae</taxon>
        <taxon>Camellia</taxon>
    </lineage>
</organism>
<comment type="caution">
    <text evidence="1">The sequence shown here is derived from an EMBL/GenBank/DDBJ whole genome shotgun (WGS) entry which is preliminary data.</text>
</comment>
<keyword evidence="2" id="KW-1185">Reference proteome</keyword>
<dbReference type="EMBL" id="CM045771">
    <property type="protein sequence ID" value="KAI7988262.1"/>
    <property type="molecule type" value="Genomic_DNA"/>
</dbReference>